<evidence type="ECO:0000313" key="3">
    <source>
        <dbReference type="Proteomes" id="UP001146120"/>
    </source>
</evidence>
<dbReference type="PANTHER" id="PTHR24114:SF2">
    <property type="entry name" value="F-BOX DOMAIN-CONTAINING PROTEIN-RELATED"/>
    <property type="match status" value="1"/>
</dbReference>
<feature type="region of interest" description="Disordered" evidence="1">
    <location>
        <begin position="114"/>
        <end position="148"/>
    </location>
</feature>
<feature type="region of interest" description="Disordered" evidence="1">
    <location>
        <begin position="31"/>
        <end position="65"/>
    </location>
</feature>
<keyword evidence="3" id="KW-1185">Reference proteome</keyword>
<dbReference type="SMART" id="SM00367">
    <property type="entry name" value="LRR_CC"/>
    <property type="match status" value="3"/>
</dbReference>
<accession>A0AAV2YSR3</accession>
<dbReference type="PANTHER" id="PTHR24114">
    <property type="entry name" value="LEUCINE RICH REPEAT FAMILY PROTEIN"/>
    <property type="match status" value="1"/>
</dbReference>
<reference evidence="2" key="2">
    <citation type="journal article" date="2023" name="Microbiol Resour">
        <title>Decontamination and Annotation of the Draft Genome Sequence of the Oomycete Lagenidium giganteum ARSEF 373.</title>
        <authorList>
            <person name="Morgan W.R."/>
            <person name="Tartar A."/>
        </authorList>
    </citation>
    <scope>NUCLEOTIDE SEQUENCE</scope>
    <source>
        <strain evidence="2">ARSEF 373</strain>
    </source>
</reference>
<sequence>MATGANLAKPKETDALLAFTVSSFKLKGGAVQGAGAESLPATNGGATADAKRGNEAAPTEEATPPIPQLNVVHQRHQSRLSVPGISHIKLAAVTKRHQIRQREKLKRALRLETTKEEEELPQGIQPGKSFRDLSRLDATPAKSERHDVGSFETKDAKWKAVVGCEIEKFMYPSLKLEDVYQSHLNSPSHSDPFHHTDAVDVEVAPSTVESLVGKNTPIKWEVERQYQNYSRSEPPNAHDRLTDEEYKRVQFDKKLDMAEGLLRKKEHAALDFKRHQSQLAAVRPVSHLFSQVQNDEIAEDSLNTSRYQPELGQSQQSIPRMPHTRKIMKQIQNHVTRDGQIAYYSDKQNLFAKWKKLQSARMHQLMQSSIDPTERYSPTVDMDDDSQDDMLQPIGSLSPRSLFFHECIKKNVLPEAIFSRINDATQLLPSEDQLSRNDENQLTNQDAMTLLAEAKPVLKKHHLALQLQHFGLGDMKTNALSKSLQHFHAIHVLNLSNNRLTDASILTLLKSLEVASGGSRKGNELRVLNLSQNHIGNAGCVQIARFISICPRLTHLDLSNSHLGVDDNSFAPLTESIQVHPALQVVNLAYNQIGERGGTLIGNMITQSTCGVVELNISWNQICRSGAVAIGIALRENTALKILNLSMNRFADAGGEQVAAAMGQNSSLTDLDLSRNGIGGRSAVAFGFYLRKNSSLVRLRLEENHLGSTGAKALLHTVALGSTCELHLDVHDAESAGAEEDIFDVLFPSTASPFVLDIGNSPYDYAVACHLMDSVLVDKRCTLSEITFTDTRAPKKPKKTQLAIDFDARTLVDSARKAEWSIPDYGTLSAVAKFTPPPLVKASTLDIQKCTGLITIIKRGVSTRDMGGMLDLALNDFFITTEEANYFVTELQHSMDSVEIVARIWPCIIDGDNAFAFLQKHLTPTEQRRMIDVYSPSLVQFCNSNPTGHWVLDLADRKQRKIALCFAMINAQEAAIAAELHPKRTDSSQYGKGFNWRNVSYNRKAIRLNYEFFNQLPNRGVLEFDYVSNVRHEDIPQPLELTDDTLETVIRSVGAEVCSVYIPSHKRKDLKYQLVLFHVAIANRYVTCTQVHRIMQYFPKNHDSSRFKVILSVHRLIIDLENLGDVLERLVAADRRKVYTTLGYLATLNPLYTDMDYEVDFEREDEKMLLRALVDLSMLCPMDIIRIEPERSDVLVIYSMYQTNSVPSWGKIFFRYMSHPQINRAEWLKARQVIFKTFLCGDRLRGLAENSQSSAKFNSIAE</sequence>
<dbReference type="EMBL" id="DAKRPA010000171">
    <property type="protein sequence ID" value="DAZ96323.1"/>
    <property type="molecule type" value="Genomic_DNA"/>
</dbReference>
<reference evidence="2" key="1">
    <citation type="submission" date="2022-11" db="EMBL/GenBank/DDBJ databases">
        <authorList>
            <person name="Morgan W.R."/>
            <person name="Tartar A."/>
        </authorList>
    </citation>
    <scope>NUCLEOTIDE SEQUENCE</scope>
    <source>
        <strain evidence="2">ARSEF 373</strain>
    </source>
</reference>
<name>A0AAV2YSR3_9STRA</name>
<comment type="caution">
    <text evidence="2">The sequence shown here is derived from an EMBL/GenBank/DDBJ whole genome shotgun (WGS) entry which is preliminary data.</text>
</comment>
<dbReference type="InterPro" id="IPR052394">
    <property type="entry name" value="LRR-containing"/>
</dbReference>
<dbReference type="InterPro" id="IPR001611">
    <property type="entry name" value="Leu-rich_rpt"/>
</dbReference>
<dbReference type="PROSITE" id="PS51450">
    <property type="entry name" value="LRR"/>
    <property type="match status" value="1"/>
</dbReference>
<dbReference type="InterPro" id="IPR006553">
    <property type="entry name" value="Leu-rich_rpt_Cys-con_subtyp"/>
</dbReference>
<organism evidence="2 3">
    <name type="scientific">Lagenidium giganteum</name>
    <dbReference type="NCBI Taxonomy" id="4803"/>
    <lineage>
        <taxon>Eukaryota</taxon>
        <taxon>Sar</taxon>
        <taxon>Stramenopiles</taxon>
        <taxon>Oomycota</taxon>
        <taxon>Peronosporomycetes</taxon>
        <taxon>Pythiales</taxon>
        <taxon>Pythiaceae</taxon>
    </lineage>
</organism>
<evidence type="ECO:0000256" key="1">
    <source>
        <dbReference type="SAM" id="MobiDB-lite"/>
    </source>
</evidence>
<dbReference type="AlphaFoldDB" id="A0AAV2YSR3"/>
<dbReference type="Proteomes" id="UP001146120">
    <property type="component" value="Unassembled WGS sequence"/>
</dbReference>
<evidence type="ECO:0000313" key="2">
    <source>
        <dbReference type="EMBL" id="DAZ96323.1"/>
    </source>
</evidence>
<dbReference type="InterPro" id="IPR032675">
    <property type="entry name" value="LRR_dom_sf"/>
</dbReference>
<protein>
    <submittedName>
        <fullName evidence="2">Uncharacterized protein</fullName>
    </submittedName>
</protein>
<proteinExistence type="predicted"/>
<gene>
    <name evidence="2" type="ORF">N0F65_008447</name>
</gene>
<dbReference type="SMART" id="SM00368">
    <property type="entry name" value="LRR_RI"/>
    <property type="match status" value="7"/>
</dbReference>
<dbReference type="SUPFAM" id="SSF52047">
    <property type="entry name" value="RNI-like"/>
    <property type="match status" value="1"/>
</dbReference>
<dbReference type="Pfam" id="PF13516">
    <property type="entry name" value="LRR_6"/>
    <property type="match status" value="4"/>
</dbReference>
<dbReference type="Gene3D" id="3.80.10.10">
    <property type="entry name" value="Ribonuclease Inhibitor"/>
    <property type="match status" value="2"/>
</dbReference>